<evidence type="ECO:0000313" key="1">
    <source>
        <dbReference type="EMBL" id="TMS04752.1"/>
    </source>
</evidence>
<proteinExistence type="predicted"/>
<comment type="caution">
    <text evidence="1">The sequence shown here is derived from an EMBL/GenBank/DDBJ whole genome shotgun (WGS) entry which is preliminary data.</text>
</comment>
<evidence type="ECO:0000313" key="2">
    <source>
        <dbReference type="Proteomes" id="UP000793456"/>
    </source>
</evidence>
<sequence>MALVQALPVTVTDHPNPGLDVQQCRPLSSHSPSGPCPGPCGPCSSGTAMGSVSSLISGRTYQERHCRAASEFSTKSRRSTPATSCFRLQDNTLRSGSSLEQLLVISNQTHPQTQVLPPPLPTKKQPRPGNSAGAGGGTVTGAVGGGTNKNLGYVNDEVVVGDWNDNLVLAAASPCSDSEDQRDNRTLNGNIGGPPPKLIPVSGQLEKNMEKVLIRPTAFKPVVPKNRHSVQYLSPRPGGSSLSESQASLNLLLPLGGSNSASAAQATVWPPVRAPALGLVLVASWSLGQAWAETHQVEVEATATLTQIVDASSSSKSTGSGSLSGRGQPLSDSGSCGHSSPPVEGYEAVVRELEEKLRERDLELQQLRENLDENEAAICQVYEEKQRRCEREMEELRQSCGTKMKQASQKAQRAQQVLQLQVFQLQQEKKKLQEDFSSLLQDRETLERRCATIQREQTQLGPRLEETKWEVCQKSGEISLLKQQLKEIQSGAQPESWRHRSVEGPAERSSL</sequence>
<accession>A0ACD3QCA5</accession>
<organism evidence="1 2">
    <name type="scientific">Larimichthys crocea</name>
    <name type="common">Large yellow croaker</name>
    <name type="synonym">Pseudosciaena crocea</name>
    <dbReference type="NCBI Taxonomy" id="215358"/>
    <lineage>
        <taxon>Eukaryota</taxon>
        <taxon>Metazoa</taxon>
        <taxon>Chordata</taxon>
        <taxon>Craniata</taxon>
        <taxon>Vertebrata</taxon>
        <taxon>Euteleostomi</taxon>
        <taxon>Actinopterygii</taxon>
        <taxon>Neopterygii</taxon>
        <taxon>Teleostei</taxon>
        <taxon>Neoteleostei</taxon>
        <taxon>Acanthomorphata</taxon>
        <taxon>Eupercaria</taxon>
        <taxon>Sciaenidae</taxon>
        <taxon>Larimichthys</taxon>
    </lineage>
</organism>
<protein>
    <submittedName>
        <fullName evidence="1">Uncharacterized protein</fullName>
    </submittedName>
</protein>
<name>A0ACD3QCA5_LARCR</name>
<reference evidence="1" key="1">
    <citation type="submission" date="2018-11" db="EMBL/GenBank/DDBJ databases">
        <title>The sequence and de novo assembly of Larimichthys crocea genome using PacBio and Hi-C technologies.</title>
        <authorList>
            <person name="Xu P."/>
            <person name="Chen B."/>
            <person name="Zhou Z."/>
            <person name="Ke Q."/>
            <person name="Wu Y."/>
            <person name="Bai H."/>
            <person name="Pu F."/>
        </authorList>
    </citation>
    <scope>NUCLEOTIDE SEQUENCE</scope>
    <source>
        <tissue evidence="1">Muscle</tissue>
    </source>
</reference>
<keyword evidence="2" id="KW-1185">Reference proteome</keyword>
<dbReference type="EMBL" id="CM011694">
    <property type="protein sequence ID" value="TMS04752.1"/>
    <property type="molecule type" value="Genomic_DNA"/>
</dbReference>
<dbReference type="Proteomes" id="UP000793456">
    <property type="component" value="Chromosome XXI"/>
</dbReference>
<gene>
    <name evidence="1" type="ORF">E3U43_009909</name>
</gene>